<organism evidence="1 2">
    <name type="scientific">Maylandia zebra</name>
    <name type="common">zebra mbuna</name>
    <dbReference type="NCBI Taxonomy" id="106582"/>
    <lineage>
        <taxon>Eukaryota</taxon>
        <taxon>Metazoa</taxon>
        <taxon>Chordata</taxon>
        <taxon>Craniata</taxon>
        <taxon>Vertebrata</taxon>
        <taxon>Euteleostomi</taxon>
        <taxon>Actinopterygii</taxon>
        <taxon>Neopterygii</taxon>
        <taxon>Teleostei</taxon>
        <taxon>Neoteleostei</taxon>
        <taxon>Acanthomorphata</taxon>
        <taxon>Ovalentaria</taxon>
        <taxon>Cichlomorphae</taxon>
        <taxon>Cichliformes</taxon>
        <taxon>Cichlidae</taxon>
        <taxon>African cichlids</taxon>
        <taxon>Pseudocrenilabrinae</taxon>
        <taxon>Haplochromini</taxon>
        <taxon>Maylandia</taxon>
        <taxon>Maylandia zebra complex</taxon>
    </lineage>
</organism>
<name>A0A3P9DC31_9CICH</name>
<evidence type="ECO:0000313" key="1">
    <source>
        <dbReference type="Ensembl" id="ENSMZEP00005031701.1"/>
    </source>
</evidence>
<evidence type="ECO:0000313" key="2">
    <source>
        <dbReference type="Proteomes" id="UP000265160"/>
    </source>
</evidence>
<reference evidence="1 2" key="1">
    <citation type="journal article" date="2014" name="Nature">
        <title>The genomic substrate for adaptive radiation in African cichlid fish.</title>
        <authorList>
            <person name="Brawand D."/>
            <person name="Wagner C.E."/>
            <person name="Li Y.I."/>
            <person name="Malinsky M."/>
            <person name="Keller I."/>
            <person name="Fan S."/>
            <person name="Simakov O."/>
            <person name="Ng A.Y."/>
            <person name="Lim Z.W."/>
            <person name="Bezault E."/>
            <person name="Turner-Maier J."/>
            <person name="Johnson J."/>
            <person name="Alcazar R."/>
            <person name="Noh H.J."/>
            <person name="Russell P."/>
            <person name="Aken B."/>
            <person name="Alfoldi J."/>
            <person name="Amemiya C."/>
            <person name="Azzouzi N."/>
            <person name="Baroiller J.F."/>
            <person name="Barloy-Hubler F."/>
            <person name="Berlin A."/>
            <person name="Bloomquist R."/>
            <person name="Carleton K.L."/>
            <person name="Conte M.A."/>
            <person name="D'Cotta H."/>
            <person name="Eshel O."/>
            <person name="Gaffney L."/>
            <person name="Galibert F."/>
            <person name="Gante H.F."/>
            <person name="Gnerre S."/>
            <person name="Greuter L."/>
            <person name="Guyon R."/>
            <person name="Haddad N.S."/>
            <person name="Haerty W."/>
            <person name="Harris R.M."/>
            <person name="Hofmann H.A."/>
            <person name="Hourlier T."/>
            <person name="Hulata G."/>
            <person name="Jaffe D.B."/>
            <person name="Lara M."/>
            <person name="Lee A.P."/>
            <person name="MacCallum I."/>
            <person name="Mwaiko S."/>
            <person name="Nikaido M."/>
            <person name="Nishihara H."/>
            <person name="Ozouf-Costaz C."/>
            <person name="Penman D.J."/>
            <person name="Przybylski D."/>
            <person name="Rakotomanga M."/>
            <person name="Renn S.C.P."/>
            <person name="Ribeiro F.J."/>
            <person name="Ron M."/>
            <person name="Salzburger W."/>
            <person name="Sanchez-Pulido L."/>
            <person name="Santos M.E."/>
            <person name="Searle S."/>
            <person name="Sharpe T."/>
            <person name="Swofford R."/>
            <person name="Tan F.J."/>
            <person name="Williams L."/>
            <person name="Young S."/>
            <person name="Yin S."/>
            <person name="Okada N."/>
            <person name="Kocher T.D."/>
            <person name="Miska E.A."/>
            <person name="Lander E.S."/>
            <person name="Venkatesh B."/>
            <person name="Fernald R.D."/>
            <person name="Meyer A."/>
            <person name="Ponting C.P."/>
            <person name="Streelman J.T."/>
            <person name="Lindblad-Toh K."/>
            <person name="Seehausen O."/>
            <person name="Di Palma F."/>
        </authorList>
    </citation>
    <scope>NUCLEOTIDE SEQUENCE</scope>
</reference>
<proteinExistence type="predicted"/>
<dbReference type="Proteomes" id="UP000265160">
    <property type="component" value="LG6"/>
</dbReference>
<reference evidence="1" key="2">
    <citation type="submission" date="2025-08" db="UniProtKB">
        <authorList>
            <consortium name="Ensembl"/>
        </authorList>
    </citation>
    <scope>IDENTIFICATION</scope>
</reference>
<sequence>YQQTERQLFPSAIGFQPAPKITFIHDESKHLPIAHTCANELQQLLHQKGQSQKKFTPKLLNMAEPKKRKVESECRKFQTRWENISSKNSRGSVSV</sequence>
<reference evidence="1" key="3">
    <citation type="submission" date="2025-09" db="UniProtKB">
        <authorList>
            <consortium name="Ensembl"/>
        </authorList>
    </citation>
    <scope>IDENTIFICATION</scope>
</reference>
<protein>
    <submittedName>
        <fullName evidence="1">Uncharacterized protein</fullName>
    </submittedName>
</protein>
<dbReference type="Gene3D" id="3.30.2410.10">
    <property type="entry name" value="Hect, E3 ligase catalytic domain"/>
    <property type="match status" value="1"/>
</dbReference>
<dbReference type="AlphaFoldDB" id="A0A3P9DC31"/>
<dbReference type="Ensembl" id="ENSMZET00005032733.1">
    <property type="protein sequence ID" value="ENSMZEP00005031701.1"/>
    <property type="gene ID" value="ENSMZEG00005023652.1"/>
</dbReference>
<accession>A0A3P9DC31</accession>
<keyword evidence="2" id="KW-1185">Reference proteome</keyword>
<dbReference type="GeneTree" id="ENSGT00940000177738"/>